<evidence type="ECO:0000313" key="1">
    <source>
        <dbReference type="EMBL" id="KAI3736157.1"/>
    </source>
</evidence>
<name>A0ACB9CPE0_ARCLA</name>
<gene>
    <name evidence="1" type="ORF">L6452_15691</name>
</gene>
<keyword evidence="2" id="KW-1185">Reference proteome</keyword>
<dbReference type="Proteomes" id="UP001055879">
    <property type="component" value="Linkage Group LG04"/>
</dbReference>
<evidence type="ECO:0000313" key="2">
    <source>
        <dbReference type="Proteomes" id="UP001055879"/>
    </source>
</evidence>
<proteinExistence type="predicted"/>
<comment type="caution">
    <text evidence="1">The sequence shown here is derived from an EMBL/GenBank/DDBJ whole genome shotgun (WGS) entry which is preliminary data.</text>
</comment>
<dbReference type="EMBL" id="CM042050">
    <property type="protein sequence ID" value="KAI3736157.1"/>
    <property type="molecule type" value="Genomic_DNA"/>
</dbReference>
<reference evidence="1 2" key="2">
    <citation type="journal article" date="2022" name="Mol. Ecol. Resour.">
        <title>The genomes of chicory, endive, great burdock and yacon provide insights into Asteraceae paleo-polyploidization history and plant inulin production.</title>
        <authorList>
            <person name="Fan W."/>
            <person name="Wang S."/>
            <person name="Wang H."/>
            <person name="Wang A."/>
            <person name="Jiang F."/>
            <person name="Liu H."/>
            <person name="Zhao H."/>
            <person name="Xu D."/>
            <person name="Zhang Y."/>
        </authorList>
    </citation>
    <scope>NUCLEOTIDE SEQUENCE [LARGE SCALE GENOMIC DNA]</scope>
    <source>
        <strain evidence="2">cv. Niubang</strain>
    </source>
</reference>
<accession>A0ACB9CPE0</accession>
<protein>
    <submittedName>
        <fullName evidence="1">Uncharacterized protein</fullName>
    </submittedName>
</protein>
<organism evidence="1 2">
    <name type="scientific">Arctium lappa</name>
    <name type="common">Greater burdock</name>
    <name type="synonym">Lappa major</name>
    <dbReference type="NCBI Taxonomy" id="4217"/>
    <lineage>
        <taxon>Eukaryota</taxon>
        <taxon>Viridiplantae</taxon>
        <taxon>Streptophyta</taxon>
        <taxon>Embryophyta</taxon>
        <taxon>Tracheophyta</taxon>
        <taxon>Spermatophyta</taxon>
        <taxon>Magnoliopsida</taxon>
        <taxon>eudicotyledons</taxon>
        <taxon>Gunneridae</taxon>
        <taxon>Pentapetalae</taxon>
        <taxon>asterids</taxon>
        <taxon>campanulids</taxon>
        <taxon>Asterales</taxon>
        <taxon>Asteraceae</taxon>
        <taxon>Carduoideae</taxon>
        <taxon>Cardueae</taxon>
        <taxon>Arctiinae</taxon>
        <taxon>Arctium</taxon>
    </lineage>
</organism>
<reference evidence="2" key="1">
    <citation type="journal article" date="2022" name="Mol. Ecol. Resour.">
        <title>The genomes of chicory, endive, great burdock and yacon provide insights into Asteraceae palaeo-polyploidization history and plant inulin production.</title>
        <authorList>
            <person name="Fan W."/>
            <person name="Wang S."/>
            <person name="Wang H."/>
            <person name="Wang A."/>
            <person name="Jiang F."/>
            <person name="Liu H."/>
            <person name="Zhao H."/>
            <person name="Xu D."/>
            <person name="Zhang Y."/>
        </authorList>
    </citation>
    <scope>NUCLEOTIDE SEQUENCE [LARGE SCALE GENOMIC DNA]</scope>
    <source>
        <strain evidence="2">cv. Niubang</strain>
    </source>
</reference>
<sequence length="100" mass="10826">MESNAFNGNISEIQPSPIDVNNILKSHGTDQKQDGEHVVLNSGVGSNKQSVTFNVMIGPHSEFQSSPNMTDANIQVDQSTGQRPKSDLKMANESNRGTKI</sequence>